<dbReference type="RefSeq" id="WP_004078909.1">
    <property type="nucleotide sequence ID" value="NZ_CM001436.1"/>
</dbReference>
<keyword evidence="2" id="KW-0489">Methyltransferase</keyword>
<keyword evidence="3" id="KW-1185">Reference proteome</keyword>
<dbReference type="PATRIC" id="fig|937775.9.peg.2811"/>
<dbReference type="Pfam" id="PF01739">
    <property type="entry name" value="CheR"/>
    <property type="match status" value="1"/>
</dbReference>
<dbReference type="InterPro" id="IPR022642">
    <property type="entry name" value="CheR_C"/>
</dbReference>
<gene>
    <name evidence="2" type="ORF">Metlim_2490</name>
</gene>
<dbReference type="EMBL" id="CM001436">
    <property type="protein sequence ID" value="EHQ36537.1"/>
    <property type="molecule type" value="Genomic_DNA"/>
</dbReference>
<keyword evidence="2" id="KW-0808">Transferase</keyword>
<organism evidence="2 3">
    <name type="scientific">Methanoplanus limicola DSM 2279</name>
    <dbReference type="NCBI Taxonomy" id="937775"/>
    <lineage>
        <taxon>Archaea</taxon>
        <taxon>Methanobacteriati</taxon>
        <taxon>Methanobacteriota</taxon>
        <taxon>Stenosarchaea group</taxon>
        <taxon>Methanomicrobia</taxon>
        <taxon>Methanomicrobiales</taxon>
        <taxon>Methanomicrobiaceae</taxon>
        <taxon>Methanoplanus</taxon>
    </lineage>
</organism>
<dbReference type="GO" id="GO:0032259">
    <property type="term" value="P:methylation"/>
    <property type="evidence" value="ECO:0007669"/>
    <property type="project" value="UniProtKB-KW"/>
</dbReference>
<dbReference type="PRINTS" id="PR00996">
    <property type="entry name" value="CHERMTFRASE"/>
</dbReference>
<proteinExistence type="predicted"/>
<dbReference type="HOGENOM" id="CLU_025854_2_0_2"/>
<dbReference type="PANTHER" id="PTHR24422:SF10">
    <property type="entry name" value="CHEMOTAXIS PROTEIN METHYLTRANSFERASE 2"/>
    <property type="match status" value="1"/>
</dbReference>
<dbReference type="SMART" id="SM00138">
    <property type="entry name" value="MeTrc"/>
    <property type="match status" value="1"/>
</dbReference>
<dbReference type="InterPro" id="IPR000780">
    <property type="entry name" value="CheR_MeTrfase"/>
</dbReference>
<sequence>MVIGATYFHRDLHTMKKLLMPVREILESEGKVRIWSAGCSDGSEPFTIAILISEEFEGIIPDSVEILATDVDPDDAFEKFFETGIYKRERLTRIPDKIRKRYFHEDDKSSENLILNDSLRKKVKFMRHDLLSGISPGGVFDIIICKNVLLHFNDAEQSAITGLFYDTLNNGGYLVTEQTHRLSDKDQNSFARIFPDARIYQKIS</sequence>
<evidence type="ECO:0000313" key="2">
    <source>
        <dbReference type="EMBL" id="EHQ36537.1"/>
    </source>
</evidence>
<dbReference type="PANTHER" id="PTHR24422">
    <property type="entry name" value="CHEMOTAXIS PROTEIN METHYLTRANSFERASE"/>
    <property type="match status" value="1"/>
</dbReference>
<dbReference type="InParanoid" id="H1Z3C2"/>
<protein>
    <submittedName>
        <fullName evidence="2">MCP methyltransferase, CheR-type</fullName>
    </submittedName>
</protein>
<dbReference type="InterPro" id="IPR050903">
    <property type="entry name" value="Bact_Chemotaxis_MeTrfase"/>
</dbReference>
<evidence type="ECO:0000313" key="3">
    <source>
        <dbReference type="Proteomes" id="UP000005741"/>
    </source>
</evidence>
<dbReference type="PROSITE" id="PS50123">
    <property type="entry name" value="CHER"/>
    <property type="match status" value="1"/>
</dbReference>
<accession>H1Z3C2</accession>
<feature type="domain" description="CheR-type methyltransferase" evidence="1">
    <location>
        <begin position="1"/>
        <end position="190"/>
    </location>
</feature>
<name>H1Z3C2_9EURY</name>
<evidence type="ECO:0000259" key="1">
    <source>
        <dbReference type="PROSITE" id="PS50123"/>
    </source>
</evidence>
<dbReference type="SUPFAM" id="SSF53335">
    <property type="entry name" value="S-adenosyl-L-methionine-dependent methyltransferases"/>
    <property type="match status" value="1"/>
</dbReference>
<reference evidence="2 3" key="1">
    <citation type="submission" date="2011-10" db="EMBL/GenBank/DDBJ databases">
        <title>The Improved High-Quality Draft genome of Methanoplanus limicola DSM 2279.</title>
        <authorList>
            <consortium name="US DOE Joint Genome Institute (JGI-PGF)"/>
            <person name="Lucas S."/>
            <person name="Copeland A."/>
            <person name="Lapidus A."/>
            <person name="Glavina del Rio T."/>
            <person name="Dalin E."/>
            <person name="Tice H."/>
            <person name="Bruce D."/>
            <person name="Goodwin L."/>
            <person name="Pitluck S."/>
            <person name="Peters L."/>
            <person name="Mikhailova N."/>
            <person name="Lu M."/>
            <person name="Kyrpides N."/>
            <person name="Mavromatis K."/>
            <person name="Ivanova N."/>
            <person name="Markowitz V."/>
            <person name="Cheng J.-F."/>
            <person name="Hugenholtz P."/>
            <person name="Woyke T."/>
            <person name="Wu D."/>
            <person name="Wirth R."/>
            <person name="Brambilla E.-M."/>
            <person name="Klenk H.-P."/>
            <person name="Eisen J.A."/>
        </authorList>
    </citation>
    <scope>NUCLEOTIDE SEQUENCE [LARGE SCALE GENOMIC DNA]</scope>
    <source>
        <strain evidence="2 3">DSM 2279</strain>
    </source>
</reference>
<dbReference type="InterPro" id="IPR029063">
    <property type="entry name" value="SAM-dependent_MTases_sf"/>
</dbReference>
<dbReference type="GO" id="GO:0008757">
    <property type="term" value="F:S-adenosylmethionine-dependent methyltransferase activity"/>
    <property type="evidence" value="ECO:0007669"/>
    <property type="project" value="InterPro"/>
</dbReference>
<dbReference type="AlphaFoldDB" id="H1Z3C2"/>
<dbReference type="Gene3D" id="3.40.50.150">
    <property type="entry name" value="Vaccinia Virus protein VP39"/>
    <property type="match status" value="1"/>
</dbReference>
<dbReference type="Proteomes" id="UP000005741">
    <property type="component" value="Chromosome"/>
</dbReference>
<dbReference type="STRING" id="937775.Metlim_2490"/>